<dbReference type="InterPro" id="IPR051314">
    <property type="entry name" value="AAA_ATPase_RarA/MGS1/WRNIP1"/>
</dbReference>
<dbReference type="Gene3D" id="3.40.50.300">
    <property type="entry name" value="P-loop containing nucleotide triphosphate hydrolases"/>
    <property type="match status" value="1"/>
</dbReference>
<dbReference type="GO" id="GO:0005524">
    <property type="term" value="F:ATP binding"/>
    <property type="evidence" value="ECO:0007669"/>
    <property type="project" value="UniProtKB-KW"/>
</dbReference>
<dbReference type="InterPro" id="IPR003959">
    <property type="entry name" value="ATPase_AAA_core"/>
</dbReference>
<feature type="region of interest" description="Disordered" evidence="6">
    <location>
        <begin position="368"/>
        <end position="389"/>
    </location>
</feature>
<dbReference type="EMBL" id="WBUI01000003">
    <property type="protein sequence ID" value="KAB2934266.1"/>
    <property type="molecule type" value="Genomic_DNA"/>
</dbReference>
<keyword evidence="4" id="KW-0547">Nucleotide-binding</keyword>
<dbReference type="FunFam" id="1.20.272.10:FF:000001">
    <property type="entry name" value="Putative AAA family ATPase"/>
    <property type="match status" value="1"/>
</dbReference>
<dbReference type="InterPro" id="IPR003593">
    <property type="entry name" value="AAA+_ATPase"/>
</dbReference>
<proteinExistence type="inferred from homology"/>
<dbReference type="Proteomes" id="UP000460298">
    <property type="component" value="Unassembled WGS sequence"/>
</dbReference>
<name>A0A833LYD5_9LEPT</name>
<dbReference type="GO" id="GO:0016887">
    <property type="term" value="F:ATP hydrolysis activity"/>
    <property type="evidence" value="ECO:0007669"/>
    <property type="project" value="InterPro"/>
</dbReference>
<comment type="function">
    <text evidence="1">DNA-dependent ATPase that plays important roles in cellular responses to stalled DNA replication processes.</text>
</comment>
<accession>A0A833LYD5</accession>
<feature type="region of interest" description="Disordered" evidence="6">
    <location>
        <begin position="1"/>
        <end position="21"/>
    </location>
</feature>
<dbReference type="InterPro" id="IPR021886">
    <property type="entry name" value="MgsA_C"/>
</dbReference>
<dbReference type="PANTHER" id="PTHR13779:SF7">
    <property type="entry name" value="ATPASE WRNIP1"/>
    <property type="match status" value="1"/>
</dbReference>
<dbReference type="Pfam" id="PF12002">
    <property type="entry name" value="MgsA_C"/>
    <property type="match status" value="1"/>
</dbReference>
<evidence type="ECO:0000259" key="7">
    <source>
        <dbReference type="SMART" id="SM00382"/>
    </source>
</evidence>
<evidence type="ECO:0000256" key="6">
    <source>
        <dbReference type="SAM" id="MobiDB-lite"/>
    </source>
</evidence>
<comment type="caution">
    <text evidence="8">The sequence shown here is derived from an EMBL/GenBank/DDBJ whole genome shotgun (WGS) entry which is preliminary data.</text>
</comment>
<dbReference type="Gene3D" id="1.10.8.60">
    <property type="match status" value="1"/>
</dbReference>
<protein>
    <recommendedName>
        <fullName evidence="3">Replication-associated recombination protein A</fullName>
    </recommendedName>
</protein>
<evidence type="ECO:0000313" key="8">
    <source>
        <dbReference type="EMBL" id="KAB2934266.1"/>
    </source>
</evidence>
<evidence type="ECO:0000256" key="3">
    <source>
        <dbReference type="ARBA" id="ARBA00020776"/>
    </source>
</evidence>
<evidence type="ECO:0000256" key="1">
    <source>
        <dbReference type="ARBA" id="ARBA00002393"/>
    </source>
</evidence>
<dbReference type="Pfam" id="PF16193">
    <property type="entry name" value="AAA_assoc_2"/>
    <property type="match status" value="1"/>
</dbReference>
<gene>
    <name evidence="8" type="ORF">F9K24_04365</name>
</gene>
<comment type="similarity">
    <text evidence="2">Belongs to the AAA ATPase family. RarA/MGS1/WRNIP1 subfamily.</text>
</comment>
<dbReference type="InterPro" id="IPR008921">
    <property type="entry name" value="DNA_pol3_clamp-load_cplx_C"/>
</dbReference>
<dbReference type="Pfam" id="PF00004">
    <property type="entry name" value="AAA"/>
    <property type="match status" value="1"/>
</dbReference>
<dbReference type="GO" id="GO:0003677">
    <property type="term" value="F:DNA binding"/>
    <property type="evidence" value="ECO:0007669"/>
    <property type="project" value="InterPro"/>
</dbReference>
<dbReference type="SUPFAM" id="SSF52540">
    <property type="entry name" value="P-loop containing nucleoside triphosphate hydrolases"/>
    <property type="match status" value="1"/>
</dbReference>
<dbReference type="AlphaFoldDB" id="A0A833LYD5"/>
<feature type="region of interest" description="Disordered" evidence="6">
    <location>
        <begin position="435"/>
        <end position="466"/>
    </location>
</feature>
<dbReference type="PANTHER" id="PTHR13779">
    <property type="entry name" value="WERNER HELICASE-INTERACTING PROTEIN 1 FAMILY MEMBER"/>
    <property type="match status" value="1"/>
</dbReference>
<dbReference type="InterPro" id="IPR027417">
    <property type="entry name" value="P-loop_NTPase"/>
</dbReference>
<dbReference type="Gene3D" id="1.10.3710.10">
    <property type="entry name" value="DNA polymerase III clamp loader subunits, C-terminal domain"/>
    <property type="match status" value="1"/>
</dbReference>
<dbReference type="InterPro" id="IPR032423">
    <property type="entry name" value="AAA_assoc_2"/>
</dbReference>
<dbReference type="GO" id="GO:0017116">
    <property type="term" value="F:single-stranded DNA helicase activity"/>
    <property type="evidence" value="ECO:0007669"/>
    <property type="project" value="TreeGrafter"/>
</dbReference>
<organism evidence="8 9">
    <name type="scientific">Leptonema illini</name>
    <dbReference type="NCBI Taxonomy" id="183"/>
    <lineage>
        <taxon>Bacteria</taxon>
        <taxon>Pseudomonadati</taxon>
        <taxon>Spirochaetota</taxon>
        <taxon>Spirochaetia</taxon>
        <taxon>Leptospirales</taxon>
        <taxon>Leptospiraceae</taxon>
        <taxon>Leptonema</taxon>
    </lineage>
</organism>
<dbReference type="GO" id="GO:0008047">
    <property type="term" value="F:enzyme activator activity"/>
    <property type="evidence" value="ECO:0007669"/>
    <property type="project" value="TreeGrafter"/>
</dbReference>
<dbReference type="GO" id="GO:0006261">
    <property type="term" value="P:DNA-templated DNA replication"/>
    <property type="evidence" value="ECO:0007669"/>
    <property type="project" value="TreeGrafter"/>
</dbReference>
<dbReference type="CDD" id="cd00009">
    <property type="entry name" value="AAA"/>
    <property type="match status" value="1"/>
</dbReference>
<dbReference type="CDD" id="cd18139">
    <property type="entry name" value="HLD_clamp_RarA"/>
    <property type="match status" value="1"/>
</dbReference>
<dbReference type="SUPFAM" id="SSF48019">
    <property type="entry name" value="post-AAA+ oligomerization domain-like"/>
    <property type="match status" value="1"/>
</dbReference>
<evidence type="ECO:0000313" key="9">
    <source>
        <dbReference type="Proteomes" id="UP000460298"/>
    </source>
</evidence>
<sequence>MSRDLFSPAAPLPERLRPDRMSDFQGQSDLVQRLQKAPLHSMILYGPPGCGKTTLARLLARNSGRPFHLLSAVSCGIKEVREIIDKGRHGGGVILFLDEIHRFNKSQQDALLHAVEDGSVLLIGATTENPSFEVIGPLLSRCQVYRLKALDEEQLEAILERGLSECERVAGRPIDRALFREHVREPLLEAAGGDARKMLRFLELLVEEARSSERASTQHDDSGAAAITAIAITEEHVKSVLAGRVRLYDRQGENHFDYVSAFIKSLRGSDPDAALLYLAVMIEGGEDPLFIARRMIIFASEDIGNASPTALSMAVSTFQALERIGMPEGRIVLGQCATFLAASPKSNASYVAINEALARVSGRRIPVPDHLRNAPTATHRAEGAGRGYQYPHDYPGHFVEENYFPEGEKRQFYRASRQGQEARIADRLQYLFPERRYPAAPQMPKDRASSSGADASSADEKSAADE</sequence>
<evidence type="ECO:0000256" key="2">
    <source>
        <dbReference type="ARBA" id="ARBA00008959"/>
    </source>
</evidence>
<keyword evidence="5" id="KW-0067">ATP-binding</keyword>
<evidence type="ECO:0000256" key="4">
    <source>
        <dbReference type="ARBA" id="ARBA00022741"/>
    </source>
</evidence>
<dbReference type="SMART" id="SM00382">
    <property type="entry name" value="AAA"/>
    <property type="match status" value="1"/>
</dbReference>
<reference evidence="8 9" key="1">
    <citation type="submission" date="2019-10" db="EMBL/GenBank/DDBJ databases">
        <title>Extracellular Electron Transfer in a Candidatus Methanoperedens spp. Enrichment Culture.</title>
        <authorList>
            <person name="Berger S."/>
            <person name="Rangel Shaw D."/>
            <person name="Berben T."/>
            <person name="In 'T Zandt M."/>
            <person name="Frank J."/>
            <person name="Reimann J."/>
            <person name="Jetten M.S.M."/>
            <person name="Welte C.U."/>
        </authorList>
    </citation>
    <scope>NUCLEOTIDE SEQUENCE [LARGE SCALE GENOMIC DNA]</scope>
    <source>
        <strain evidence="8">SB12</strain>
    </source>
</reference>
<feature type="domain" description="AAA+ ATPase" evidence="7">
    <location>
        <begin position="38"/>
        <end position="150"/>
    </location>
</feature>
<evidence type="ECO:0000256" key="5">
    <source>
        <dbReference type="ARBA" id="ARBA00022840"/>
    </source>
</evidence>
<dbReference type="GO" id="GO:0000731">
    <property type="term" value="P:DNA synthesis involved in DNA repair"/>
    <property type="evidence" value="ECO:0007669"/>
    <property type="project" value="TreeGrafter"/>
</dbReference>
<dbReference type="Gene3D" id="1.20.272.10">
    <property type="match status" value="1"/>
</dbReference>